<evidence type="ECO:0000256" key="1">
    <source>
        <dbReference type="ARBA" id="ARBA00004236"/>
    </source>
</evidence>
<accession>A0A556QPS6</accession>
<dbReference type="GO" id="GO:0016020">
    <property type="term" value="C:membrane"/>
    <property type="evidence" value="ECO:0007669"/>
    <property type="project" value="InterPro"/>
</dbReference>
<keyword evidence="4 7" id="KW-1133">Transmembrane helix</keyword>
<dbReference type="Pfam" id="PF04347">
    <property type="entry name" value="FliO"/>
    <property type="match status" value="1"/>
</dbReference>
<comment type="subcellular location">
    <subcellularLocation>
        <location evidence="1">Cell membrane</location>
    </subcellularLocation>
</comment>
<keyword evidence="9" id="KW-1185">Reference proteome</keyword>
<organism evidence="8 9">
    <name type="scientific">Rariglobus hedericola</name>
    <dbReference type="NCBI Taxonomy" id="2597822"/>
    <lineage>
        <taxon>Bacteria</taxon>
        <taxon>Pseudomonadati</taxon>
        <taxon>Verrucomicrobiota</taxon>
        <taxon>Opitutia</taxon>
        <taxon>Opitutales</taxon>
        <taxon>Opitutaceae</taxon>
        <taxon>Rariglobus</taxon>
    </lineage>
</organism>
<keyword evidence="8" id="KW-0969">Cilium</keyword>
<gene>
    <name evidence="8" type="ORF">FPL22_04900</name>
</gene>
<evidence type="ECO:0000313" key="9">
    <source>
        <dbReference type="Proteomes" id="UP000315648"/>
    </source>
</evidence>
<dbReference type="InterPro" id="IPR022781">
    <property type="entry name" value="Flagellar_biosynth_FliO"/>
</dbReference>
<evidence type="ECO:0000256" key="5">
    <source>
        <dbReference type="ARBA" id="ARBA00023136"/>
    </source>
</evidence>
<evidence type="ECO:0000256" key="6">
    <source>
        <dbReference type="SAM" id="MobiDB-lite"/>
    </source>
</evidence>
<keyword evidence="3 7" id="KW-0812">Transmembrane</keyword>
<evidence type="ECO:0000313" key="8">
    <source>
        <dbReference type="EMBL" id="TSJ78646.1"/>
    </source>
</evidence>
<comment type="caution">
    <text evidence="8">The sequence shown here is derived from an EMBL/GenBank/DDBJ whole genome shotgun (WGS) entry which is preliminary data.</text>
</comment>
<evidence type="ECO:0000256" key="2">
    <source>
        <dbReference type="ARBA" id="ARBA00022475"/>
    </source>
</evidence>
<dbReference type="EMBL" id="VMBG01000001">
    <property type="protein sequence ID" value="TSJ78646.1"/>
    <property type="molecule type" value="Genomic_DNA"/>
</dbReference>
<evidence type="ECO:0000256" key="4">
    <source>
        <dbReference type="ARBA" id="ARBA00022989"/>
    </source>
</evidence>
<feature type="region of interest" description="Disordered" evidence="6">
    <location>
        <begin position="1"/>
        <end position="41"/>
    </location>
</feature>
<dbReference type="Proteomes" id="UP000315648">
    <property type="component" value="Unassembled WGS sequence"/>
</dbReference>
<keyword evidence="5 7" id="KW-0472">Membrane</keyword>
<evidence type="ECO:0000256" key="7">
    <source>
        <dbReference type="SAM" id="Phobius"/>
    </source>
</evidence>
<reference evidence="8 9" key="1">
    <citation type="submission" date="2019-07" db="EMBL/GenBank/DDBJ databases">
        <title>Description of 53C-WASEF.</title>
        <authorList>
            <person name="Pitt A."/>
            <person name="Hahn M.W."/>
        </authorList>
    </citation>
    <scope>NUCLEOTIDE SEQUENCE [LARGE SCALE GENOMIC DNA]</scope>
    <source>
        <strain evidence="8 9">53C-WASEF</strain>
    </source>
</reference>
<sequence>MSAAEPSASPADARSADTVLYPKDSPARPASASTTDEGRGGSWMLAGALLLAMGGGWMLIRRRGMPLARVGRTDRLIRIEETKSLGNRQYLVVAGCEGRRFLLGVTAGQIQMLSSLDENDDTPEL</sequence>
<keyword evidence="8" id="KW-0966">Cell projection</keyword>
<dbReference type="AlphaFoldDB" id="A0A556QPS6"/>
<feature type="transmembrane region" description="Helical" evidence="7">
    <location>
        <begin position="41"/>
        <end position="60"/>
    </location>
</feature>
<name>A0A556QPS6_9BACT</name>
<keyword evidence="2" id="KW-1003">Cell membrane</keyword>
<feature type="compositionally biased region" description="Low complexity" evidence="6">
    <location>
        <begin position="1"/>
        <end position="17"/>
    </location>
</feature>
<evidence type="ECO:0000256" key="3">
    <source>
        <dbReference type="ARBA" id="ARBA00022692"/>
    </source>
</evidence>
<proteinExistence type="predicted"/>
<dbReference type="GO" id="GO:0044781">
    <property type="term" value="P:bacterial-type flagellum organization"/>
    <property type="evidence" value="ECO:0007669"/>
    <property type="project" value="InterPro"/>
</dbReference>
<keyword evidence="8" id="KW-0282">Flagellum</keyword>
<protein>
    <submittedName>
        <fullName evidence="8">Flagellar biosynthetic protein FliO</fullName>
    </submittedName>
</protein>